<dbReference type="EMBL" id="FORR01000028">
    <property type="protein sequence ID" value="SFJ86286.1"/>
    <property type="molecule type" value="Genomic_DNA"/>
</dbReference>
<keyword evidence="2" id="KW-1185">Reference proteome</keyword>
<sequence length="70" mass="7999">MATPLLYTRFPFGAGLLTKAHVAEQHHQSIFYKAEGWVSYGVTVMGQKSSRRKEPSPKRWRNISIFSGYP</sequence>
<dbReference type="Proteomes" id="UP000199545">
    <property type="component" value="Unassembled WGS sequence"/>
</dbReference>
<accession>A0A1I3UW29</accession>
<reference evidence="1 2" key="1">
    <citation type="submission" date="2016-10" db="EMBL/GenBank/DDBJ databases">
        <authorList>
            <person name="de Groot N.N."/>
        </authorList>
    </citation>
    <scope>NUCLEOTIDE SEQUENCE [LARGE SCALE GENOMIC DNA]</scope>
    <source>
        <strain evidence="1 2">DSM 44778</strain>
    </source>
</reference>
<evidence type="ECO:0000313" key="1">
    <source>
        <dbReference type="EMBL" id="SFJ86286.1"/>
    </source>
</evidence>
<gene>
    <name evidence="1" type="ORF">SAMN05421852_1283</name>
</gene>
<organism evidence="1 2">
    <name type="scientific">Thermoflavimicrobium dichotomicum</name>
    <dbReference type="NCBI Taxonomy" id="46223"/>
    <lineage>
        <taxon>Bacteria</taxon>
        <taxon>Bacillati</taxon>
        <taxon>Bacillota</taxon>
        <taxon>Bacilli</taxon>
        <taxon>Bacillales</taxon>
        <taxon>Thermoactinomycetaceae</taxon>
        <taxon>Thermoflavimicrobium</taxon>
    </lineage>
</organism>
<dbReference type="AlphaFoldDB" id="A0A1I3UW29"/>
<name>A0A1I3UW29_9BACL</name>
<protein>
    <submittedName>
        <fullName evidence="1">Uncharacterized protein</fullName>
    </submittedName>
</protein>
<evidence type="ECO:0000313" key="2">
    <source>
        <dbReference type="Proteomes" id="UP000199545"/>
    </source>
</evidence>
<proteinExistence type="predicted"/>
<dbReference type="STRING" id="46223.SAMN05421852_1283"/>